<organism evidence="6 7">
    <name type="scientific">Luteimonas salinilitoris</name>
    <dbReference type="NCBI Taxonomy" id="3237697"/>
    <lineage>
        <taxon>Bacteria</taxon>
        <taxon>Pseudomonadati</taxon>
        <taxon>Pseudomonadota</taxon>
        <taxon>Gammaproteobacteria</taxon>
        <taxon>Lysobacterales</taxon>
        <taxon>Lysobacteraceae</taxon>
        <taxon>Luteimonas</taxon>
    </lineage>
</organism>
<accession>A0ABV4HSB8</accession>
<evidence type="ECO:0000256" key="4">
    <source>
        <dbReference type="SAM" id="MobiDB-lite"/>
    </source>
</evidence>
<evidence type="ECO:0000313" key="7">
    <source>
        <dbReference type="Proteomes" id="UP001566331"/>
    </source>
</evidence>
<dbReference type="PROSITE" id="PS51318">
    <property type="entry name" value="TAT"/>
    <property type="match status" value="1"/>
</dbReference>
<evidence type="ECO:0000256" key="1">
    <source>
        <dbReference type="ARBA" id="ARBA00004613"/>
    </source>
</evidence>
<dbReference type="InterPro" id="IPR011050">
    <property type="entry name" value="Pectin_lyase_fold/virulence"/>
</dbReference>
<reference evidence="6 7" key="1">
    <citation type="submission" date="2024-07" db="EMBL/GenBank/DDBJ databases">
        <title>Luteimonas salilacus sp. nov., isolated from the shore soil of Salt Lake in Tibet of China.</title>
        <authorList>
            <person name="Zhang X."/>
            <person name="Li A."/>
        </authorList>
    </citation>
    <scope>NUCLEOTIDE SEQUENCE [LARGE SCALE GENOMIC DNA]</scope>
    <source>
        <strain evidence="6 7">B3-2-R+30</strain>
    </source>
</reference>
<dbReference type="Proteomes" id="UP001566331">
    <property type="component" value="Unassembled WGS sequence"/>
</dbReference>
<name>A0ABV4HSB8_9GAMM</name>
<dbReference type="EMBL" id="JBFWIC010000019">
    <property type="protein sequence ID" value="MEZ0475635.1"/>
    <property type="molecule type" value="Genomic_DNA"/>
</dbReference>
<evidence type="ECO:0000256" key="3">
    <source>
        <dbReference type="ARBA" id="ARBA00022729"/>
    </source>
</evidence>
<feature type="domain" description="Carbohydrate-binding module family 96" evidence="5">
    <location>
        <begin position="548"/>
        <end position="717"/>
    </location>
</feature>
<dbReference type="Pfam" id="PF24517">
    <property type="entry name" value="CBM96"/>
    <property type="match status" value="1"/>
</dbReference>
<keyword evidence="3" id="KW-0732">Signal</keyword>
<evidence type="ECO:0000256" key="2">
    <source>
        <dbReference type="ARBA" id="ARBA00022525"/>
    </source>
</evidence>
<keyword evidence="2" id="KW-0964">Secreted</keyword>
<comment type="caution">
    <text evidence="6">The sequence shown here is derived from an EMBL/GenBank/DDBJ whole genome shotgun (WGS) entry which is preliminary data.</text>
</comment>
<keyword evidence="7" id="KW-1185">Reference proteome</keyword>
<feature type="compositionally biased region" description="Polar residues" evidence="4">
    <location>
        <begin position="698"/>
        <end position="709"/>
    </location>
</feature>
<dbReference type="Gene3D" id="2.160.20.10">
    <property type="entry name" value="Single-stranded right-handed beta-helix, Pectin lyase-like"/>
    <property type="match status" value="1"/>
</dbReference>
<dbReference type="NCBIfam" id="NF033679">
    <property type="entry name" value="DNRLRE_dom"/>
    <property type="match status" value="1"/>
</dbReference>
<gene>
    <name evidence="6" type="ORF">AB6713_13595</name>
</gene>
<dbReference type="InterPro" id="IPR012334">
    <property type="entry name" value="Pectin_lyas_fold"/>
</dbReference>
<comment type="subcellular location">
    <subcellularLocation>
        <location evidence="1">Secreted</location>
    </subcellularLocation>
</comment>
<feature type="region of interest" description="Disordered" evidence="4">
    <location>
        <begin position="698"/>
        <end position="720"/>
    </location>
</feature>
<evidence type="ECO:0000259" key="5">
    <source>
        <dbReference type="Pfam" id="PF24517"/>
    </source>
</evidence>
<evidence type="ECO:0000313" key="6">
    <source>
        <dbReference type="EMBL" id="MEZ0475635.1"/>
    </source>
</evidence>
<dbReference type="SUPFAM" id="SSF51126">
    <property type="entry name" value="Pectin lyase-like"/>
    <property type="match status" value="1"/>
</dbReference>
<dbReference type="InterPro" id="IPR006311">
    <property type="entry name" value="TAT_signal"/>
</dbReference>
<protein>
    <submittedName>
        <fullName evidence="6">DNRLRE domain-containing protein</fullName>
    </submittedName>
</protein>
<dbReference type="RefSeq" id="WP_370565067.1">
    <property type="nucleotide sequence ID" value="NZ_JBFWIB010000012.1"/>
</dbReference>
<dbReference type="InterPro" id="IPR055372">
    <property type="entry name" value="CBM96"/>
</dbReference>
<proteinExistence type="predicted"/>
<sequence>MSNDFDLRRRRLLGAGVGLTTTGLVVPHLGLGGRAFAAETTGSALTPEVLASWQSIPVSFDQSGKLVYRSDQEGNRIPDFSYAGYHNGERPLPNVPVKRNIRPVPGDNTQNIQSAINDVGGLPKDANGFRGTVLMEAGEYEVTGTIHIRNSGVVLRGVGDGANQADNTVIRSVRNSIDSVVRVSKTDTDWLDHIPDTRINIITDLVPVGARTFRVEDAASLAVGDNIMIVHPCTQEWLEAVDGGGTAYDPPWGLYTVPIVYNRFIAAISGNHITIDAPVFNHLNRNLSQCYLYRWDGDGLITEVGVENLRIDIAYTGSPDEDEDHAWNAIKLLNVQDSWIKNCTMLHFGLSGVITYRATRVTVANCKAIDPVSIINGSKRYNFNVQGSSQQILFVDCLATKARHAFVSNGNATASGIVFLRCTSQYGYLMSEGHKKWTQGMLYDGFTEIDPNNNGNALGFYNRGSFGGGHGWAAAHSVAWNAVVPSDQNIIIQKPPTAQNYAIGCFGHVTGTGFFEHPAGYIKGTDEDGLKPESLYLAQIDERRSTSYTHFPVIHDAYVQGGSYSNINFGGRNVLMIKHSEYDEFKRWAYLKFNLVGVNAGRLKNVRLRLSARHISPENSGFQGAWVRVYAVADTSWAEDTITWSNRPALQSDALDSRPVAGPMAEFEWDVTDWVRSELEAGRTLISLALTCAGSRSSPVYAHSKNQSDGVGPQLLVDAG</sequence>